<dbReference type="EMBL" id="BK015469">
    <property type="protein sequence ID" value="DAE08421.1"/>
    <property type="molecule type" value="Genomic_DNA"/>
</dbReference>
<proteinExistence type="predicted"/>
<reference evidence="2" key="1">
    <citation type="journal article" date="2021" name="Proc. Natl. Acad. Sci. U.S.A.">
        <title>A Catalog of Tens of Thousands of Viruses from Human Metagenomes Reveals Hidden Associations with Chronic Diseases.</title>
        <authorList>
            <person name="Tisza M.J."/>
            <person name="Buck C.B."/>
        </authorList>
    </citation>
    <scope>NUCLEOTIDE SEQUENCE</scope>
    <source>
        <strain evidence="2">CtUcA20</strain>
    </source>
</reference>
<organism evidence="2">
    <name type="scientific">Siphoviridae sp. ctUcA20</name>
    <dbReference type="NCBI Taxonomy" id="2825528"/>
    <lineage>
        <taxon>Viruses</taxon>
        <taxon>Duplodnaviria</taxon>
        <taxon>Heunggongvirae</taxon>
        <taxon>Uroviricota</taxon>
        <taxon>Caudoviricetes</taxon>
    </lineage>
</organism>
<feature type="compositionally biased region" description="Low complexity" evidence="1">
    <location>
        <begin position="502"/>
        <end position="519"/>
    </location>
</feature>
<protein>
    <submittedName>
        <fullName evidence="2">Portal protein</fullName>
    </submittedName>
</protein>
<evidence type="ECO:0000313" key="2">
    <source>
        <dbReference type="EMBL" id="DAE08421.1"/>
    </source>
</evidence>
<sequence length="551" mass="61993">MENNENFDVIVASSPDEETVILTADQLANNRMDEILRSVVATYDPENKQFSAFLSDKNSSETLTVDRIDELAKNPQTSLNNLLTINACIQTYINKDDLIGITFDAIEANVNTEFKCSYKKYPEQRNKTKAVENARAIVDDFFDQIDAKKIIRSAIPITFAEGNYIMCLRHKDENWIVDYYPLGVAEISDYTSNGRPIVLINIQKLKDALSKTMLKDKKRQPLFFNTQDEEVEANYPPEVYEAYKNNDTYAKLDVDMTGVLRIGNIGRKYGVSPFLRALKPALMLETFDTADRTNAKARNKKIIVQYLNEKILGSNCERNGYAQQLVAHNNLLSAWKQSTVVVTPPAYVKSIEYVEPKVEMTNIDTVRQYRNREMAALGISFMNSDGTQTVSTANISLGQLMKNIDKICEQLESVFKDWAMLVLRENNVDAEYCPDIKISASEMMSMDMKKALSGYLFSTLGCSYETAYKMIGVDIADERARREKENGNDYDSIFTPHSTAYTTSSGGNSNSGSGGNNTSDSEESKVGRPKGEATEKQAYDKARNDAKKAQQ</sequence>
<accession>A0A8S5PPH2</accession>
<feature type="region of interest" description="Disordered" evidence="1">
    <location>
        <begin position="483"/>
        <end position="551"/>
    </location>
</feature>
<name>A0A8S5PPH2_9CAUD</name>
<evidence type="ECO:0000256" key="1">
    <source>
        <dbReference type="SAM" id="MobiDB-lite"/>
    </source>
</evidence>
<feature type="compositionally biased region" description="Basic and acidic residues" evidence="1">
    <location>
        <begin position="522"/>
        <end position="551"/>
    </location>
</feature>